<organism evidence="1 2">
    <name type="scientific">Nitrobacter winogradskyi</name>
    <name type="common">Nitrobacter agilis</name>
    <dbReference type="NCBI Taxonomy" id="913"/>
    <lineage>
        <taxon>Bacteria</taxon>
        <taxon>Pseudomonadati</taxon>
        <taxon>Pseudomonadota</taxon>
        <taxon>Alphaproteobacteria</taxon>
        <taxon>Hyphomicrobiales</taxon>
        <taxon>Nitrobacteraceae</taxon>
        <taxon>Nitrobacter</taxon>
    </lineage>
</organism>
<evidence type="ECO:0000313" key="2">
    <source>
        <dbReference type="Proteomes" id="UP001205486"/>
    </source>
</evidence>
<comment type="caution">
    <text evidence="1">The sequence shown here is derived from an EMBL/GenBank/DDBJ whole genome shotgun (WGS) entry which is preliminary data.</text>
</comment>
<protein>
    <submittedName>
        <fullName evidence="1">Glycyl-tRNA synthetase beta chain</fullName>
        <ecNumber evidence="1">6.1.1.14</ecNumber>
    </submittedName>
</protein>
<keyword evidence="1" id="KW-0436">Ligase</keyword>
<name>A0ACC6AIU9_NITWI</name>
<evidence type="ECO:0000313" key="1">
    <source>
        <dbReference type="EMBL" id="MCP1999314.1"/>
    </source>
</evidence>
<dbReference type="EMBL" id="JALJZS010000002">
    <property type="protein sequence ID" value="MCP1999314.1"/>
    <property type="molecule type" value="Genomic_DNA"/>
</dbReference>
<sequence>MPDLLLELFSEEIPARMQAKAADDLRRMVTDKLVAEGLVYEGAKAFATPRRLALTVHGIPARQPDLKDERKGPKVGAPDAAVQGFLKAAGLKSLDEAKIQRDPKKGDFYVALIEKPGRPAIDVLAEFLPVIVRTFPWPKQMRWGERSAKPGALTWVRPLHSIIATFGMETEEPDVVPFDVAGITAGQVTRGHRFMAPGEFSVRRFEDYEAKLHDAKVVLDPQRRKDIILADAKELAFAQGYELVEDQALLDEVSGLVEWPVVLMGSFDESFLSIPSEVIRATIRTNQKCFVVRSPSPSPHDSGGEGSRVGGSSSAASPHPQPLPAAGGGRGDQLANKFILVANLEASDGGKAIVAGNERVIRARLADAKFFYETDLKTKLEDRLPKFEQIVFHEKLGTQAERIARIERLAAEIAPSVGADVEKAKRAARLCKTDLLTEVVGEFPELQGLMGKYYAQAAGEDASVAAACEEHYKPQGPNDRVPSDPVSVAVALADKIDTLVGFWAIDEKPTGSKDPYALRRAAIGVIGLVLENKLRLKLSKLVEGAAAPILGAQADIILSRSGVQVREVAHILDKPELVGDFENSSPVVEGWQDHVFHGITRIQISLIGFMHERLKVQLREQGARHDLVDSVISETIFTDAMLDVVGGVASGCTTNNQDDLLMIVRRVEALGKFLDTDDGKNLLAGTKRASNILSIEEKKDKRSFDGAPDASLYKLEEEKALAAAIDEVKREAGAAVANEDFAAAMSAMAKLRPAVDAFFEQVKVNDEDPKIRENRLRLLNEIRAATRTVADFSKIQD</sequence>
<keyword evidence="2" id="KW-1185">Reference proteome</keyword>
<accession>A0ACC6AIU9</accession>
<dbReference type="Proteomes" id="UP001205486">
    <property type="component" value="Unassembled WGS sequence"/>
</dbReference>
<reference evidence="1" key="1">
    <citation type="submission" date="2022-03" db="EMBL/GenBank/DDBJ databases">
        <title>Interactions between chemoautotrophic and heterotrophic bacteria.</title>
        <authorList>
            <person name="Santoro A."/>
        </authorList>
    </citation>
    <scope>NUCLEOTIDE SEQUENCE</scope>
    <source>
        <strain evidence="1">Nb-106</strain>
    </source>
</reference>
<proteinExistence type="predicted"/>
<dbReference type="EC" id="6.1.1.14" evidence="1"/>
<gene>
    <name evidence="1" type="ORF">J2S34_001762</name>
</gene>